<dbReference type="AlphaFoldDB" id="A0A2T4CJX1"/>
<accession>A0A2T4CJX1</accession>
<dbReference type="STRING" id="983965.A0A2T4CJX1"/>
<keyword evidence="5" id="KW-1185">Reference proteome</keyword>
<gene>
    <name evidence="4" type="ORF">M440DRAFT_1347035</name>
</gene>
<keyword evidence="1" id="KW-0147">Chitin-binding</keyword>
<dbReference type="EMBL" id="KZ679126">
    <property type="protein sequence ID" value="PTB81843.1"/>
    <property type="molecule type" value="Genomic_DNA"/>
</dbReference>
<evidence type="ECO:0000313" key="5">
    <source>
        <dbReference type="Proteomes" id="UP000240760"/>
    </source>
</evidence>
<protein>
    <submittedName>
        <fullName evidence="4">Uncharacterized protein</fullName>
    </submittedName>
</protein>
<evidence type="ECO:0000256" key="3">
    <source>
        <dbReference type="SAM" id="MobiDB-lite"/>
    </source>
</evidence>
<reference evidence="4 5" key="1">
    <citation type="submission" date="2016-07" db="EMBL/GenBank/DDBJ databases">
        <title>Multiple horizontal gene transfer events from other fungi enriched the ability of initially mycotrophic Trichoderma (Ascomycota) to feed on dead plant biomass.</title>
        <authorList>
            <consortium name="DOE Joint Genome Institute"/>
            <person name="Aerts A."/>
            <person name="Atanasova L."/>
            <person name="Chenthamara K."/>
            <person name="Zhang J."/>
            <person name="Grujic M."/>
            <person name="Henrissat B."/>
            <person name="Kuo A."/>
            <person name="Salamov A."/>
            <person name="Lipzen A."/>
            <person name="Labutti K."/>
            <person name="Barry K."/>
            <person name="Miao Y."/>
            <person name="Rahimi M.J."/>
            <person name="Shen Q."/>
            <person name="Grigoriev I.V."/>
            <person name="Kubicek C.P."/>
            <person name="Druzhinina I.S."/>
        </authorList>
    </citation>
    <scope>NUCLEOTIDE SEQUENCE [LARGE SCALE GENOMIC DNA]</scope>
    <source>
        <strain evidence="4 5">ATCC 18648</strain>
    </source>
</reference>
<sequence length="506" mass="54155">MPPSSKCSAWLRPRNASLGFLYIALVTLSLFISTSFAISSPRATKANDKTGNWTSLTCADPAVLDPLDMGCAQRWSELDTDDAWKEVIRIWTQQDEGKTTFGASVMNTLHAPDNETDCGLLGPRRNCNQALPCHFFQGNSTDRGSGPAASLIYESFVVINEIQYSLYDIISNTALDIMTLSLPYIEGTFAPAAPPEPDAAWVPILRNMLSLGITAVSASFFNQLFGALAVRGDAGADAAKNLTYETIALTAASVFATVSGGSKKQWTPRSQSTFSATMGHVFSGWSAVIENQLYTLFDGSEASVKLLGSTLANGNLLECNNTIVVDHIDPNDQMGNFIQKVFHALAIPGLWAVSGTKAFVVNSGSPCGTINPLTEYMTEATQEATYSCHNGSLYYLVYPGDDRHGYFTAPPGLDSIAKGLWGNLTLSDLIAGSVNTYVANGNTNGGPPANMQNQQTLRDLTTQDITTPGFITLPVCSAEVAWASWSNPSRTNSSAPNYPCNPLQGA</sequence>
<dbReference type="PANTHER" id="PTHR47700:SF1">
    <property type="entry name" value="CHITINASE"/>
    <property type="match status" value="1"/>
</dbReference>
<evidence type="ECO:0000256" key="1">
    <source>
        <dbReference type="ARBA" id="ARBA00022669"/>
    </source>
</evidence>
<dbReference type="GO" id="GO:0008061">
    <property type="term" value="F:chitin binding"/>
    <property type="evidence" value="ECO:0007669"/>
    <property type="project" value="UniProtKB-KW"/>
</dbReference>
<dbReference type="InterPro" id="IPR053214">
    <property type="entry name" value="LysM12-like"/>
</dbReference>
<evidence type="ECO:0000313" key="4">
    <source>
        <dbReference type="EMBL" id="PTB81843.1"/>
    </source>
</evidence>
<evidence type="ECO:0000256" key="2">
    <source>
        <dbReference type="ARBA" id="ARBA00023026"/>
    </source>
</evidence>
<feature type="compositionally biased region" description="Polar residues" evidence="3">
    <location>
        <begin position="487"/>
        <end position="496"/>
    </location>
</feature>
<name>A0A2T4CJX1_TRILO</name>
<feature type="region of interest" description="Disordered" evidence="3">
    <location>
        <begin position="487"/>
        <end position="506"/>
    </location>
</feature>
<dbReference type="PANTHER" id="PTHR47700">
    <property type="entry name" value="V CHITINASE, PUTATIVE (AFU_ORTHOLOGUE AFUA_6G13720)-RELATED"/>
    <property type="match status" value="1"/>
</dbReference>
<proteinExistence type="predicted"/>
<organism evidence="4 5">
    <name type="scientific">Trichoderma longibrachiatum ATCC 18648</name>
    <dbReference type="NCBI Taxonomy" id="983965"/>
    <lineage>
        <taxon>Eukaryota</taxon>
        <taxon>Fungi</taxon>
        <taxon>Dikarya</taxon>
        <taxon>Ascomycota</taxon>
        <taxon>Pezizomycotina</taxon>
        <taxon>Sordariomycetes</taxon>
        <taxon>Hypocreomycetidae</taxon>
        <taxon>Hypocreales</taxon>
        <taxon>Hypocreaceae</taxon>
        <taxon>Trichoderma</taxon>
    </lineage>
</organism>
<dbReference type="OrthoDB" id="73875at2759"/>
<keyword evidence="2" id="KW-0843">Virulence</keyword>
<dbReference type="Proteomes" id="UP000240760">
    <property type="component" value="Unassembled WGS sequence"/>
</dbReference>